<keyword evidence="2" id="KW-1185">Reference proteome</keyword>
<evidence type="ECO:0008006" key="3">
    <source>
        <dbReference type="Google" id="ProtNLM"/>
    </source>
</evidence>
<dbReference type="Proteomes" id="UP000068447">
    <property type="component" value="Chromosome"/>
</dbReference>
<evidence type="ECO:0000313" key="1">
    <source>
        <dbReference type="EMBL" id="ALT00136.1"/>
    </source>
</evidence>
<dbReference type="EMBL" id="CP013650">
    <property type="protein sequence ID" value="ALT00136.1"/>
    <property type="molecule type" value="Genomic_DNA"/>
</dbReference>
<dbReference type="InterPro" id="IPR019884">
    <property type="entry name" value="YtoQ_family_protein"/>
</dbReference>
<dbReference type="OrthoDB" id="979989at2"/>
<dbReference type="AlphaFoldDB" id="A0A0U2ZMA9"/>
<accession>A0A0U2ZMA9</accession>
<organism evidence="1 2">
    <name type="scientific">Lacimicrobium alkaliphilum</name>
    <dbReference type="NCBI Taxonomy" id="1526571"/>
    <lineage>
        <taxon>Bacteria</taxon>
        <taxon>Pseudomonadati</taxon>
        <taxon>Pseudomonadota</taxon>
        <taxon>Gammaproteobacteria</taxon>
        <taxon>Alteromonadales</taxon>
        <taxon>Alteromonadaceae</taxon>
        <taxon>Lacimicrobium</taxon>
    </lineage>
</organism>
<dbReference type="Pfam" id="PF11071">
    <property type="entry name" value="Nuc_deoxyri_tr3"/>
    <property type="match status" value="1"/>
</dbReference>
<evidence type="ECO:0000313" key="2">
    <source>
        <dbReference type="Proteomes" id="UP000068447"/>
    </source>
</evidence>
<dbReference type="KEGG" id="lal:AT746_18935"/>
<reference evidence="1 2" key="1">
    <citation type="submission" date="2015-12" db="EMBL/GenBank/DDBJ databases">
        <title>Complete genome of Lacimicrobium alkaliphilum KCTC 32984.</title>
        <authorList>
            <person name="Kim S.-G."/>
            <person name="Lee Y.-J."/>
        </authorList>
    </citation>
    <scope>NUCLEOTIDE SEQUENCE [LARGE SCALE GENOMIC DNA]</scope>
    <source>
        <strain evidence="1 2">YelD216</strain>
    </source>
</reference>
<protein>
    <recommendedName>
        <fullName evidence="3">Nucleoside 2-deoxyribosyltransferase</fullName>
    </recommendedName>
</protein>
<sequence>MYKRVYLAGDNHSCWQKELQAQARAAELAISFRCPHKQSASGSVNAEPARQMAGARCVAAVNDALLREAELIVVRFDSDSDHHHALAAAGQAIVQGKSMVVLHEKALADKLASISRVATAVAGDMEQLLSILDAWSNNKAIDNN</sequence>
<proteinExistence type="predicted"/>
<dbReference type="RefSeq" id="WP_062483600.1">
    <property type="nucleotide sequence ID" value="NZ_CP013650.1"/>
</dbReference>
<dbReference type="STRING" id="1526571.AT746_18935"/>
<gene>
    <name evidence="1" type="ORF">AT746_18935</name>
</gene>
<name>A0A0U2ZMA9_9ALTE</name>